<feature type="compositionally biased region" description="Basic residues" evidence="7">
    <location>
        <begin position="770"/>
        <end position="780"/>
    </location>
</feature>
<reference evidence="9" key="1">
    <citation type="journal article" date="2016" name="Nat. Genet.">
        <title>A high-quality carrot genome assembly provides new insights into carotenoid accumulation and asterid genome evolution.</title>
        <authorList>
            <person name="Iorizzo M."/>
            <person name="Ellison S."/>
            <person name="Senalik D."/>
            <person name="Zeng P."/>
            <person name="Satapoomin P."/>
            <person name="Huang J."/>
            <person name="Bowman M."/>
            <person name="Iovene M."/>
            <person name="Sanseverino W."/>
            <person name="Cavagnaro P."/>
            <person name="Yildiz M."/>
            <person name="Macko-Podgorni A."/>
            <person name="Moranska E."/>
            <person name="Grzebelus E."/>
            <person name="Grzebelus D."/>
            <person name="Ashrafi H."/>
            <person name="Zheng Z."/>
            <person name="Cheng S."/>
            <person name="Spooner D."/>
            <person name="Van Deynze A."/>
            <person name="Simon P."/>
        </authorList>
    </citation>
    <scope>NUCLEOTIDE SEQUENCE</scope>
    <source>
        <tissue evidence="9">Leaf</tissue>
    </source>
</reference>
<evidence type="ECO:0000313" key="10">
    <source>
        <dbReference type="Proteomes" id="UP000077755"/>
    </source>
</evidence>
<feature type="domain" description="SURP motif" evidence="8">
    <location>
        <begin position="343"/>
        <end position="385"/>
    </location>
</feature>
<accession>A0AAF1B4Y8</accession>
<feature type="compositionally biased region" description="Low complexity" evidence="7">
    <location>
        <begin position="315"/>
        <end position="326"/>
    </location>
</feature>
<feature type="compositionally biased region" description="Basic and acidic residues" evidence="7">
    <location>
        <begin position="702"/>
        <end position="720"/>
    </location>
</feature>
<dbReference type="InterPro" id="IPR019147">
    <property type="entry name" value="SWAP_N_domain"/>
</dbReference>
<dbReference type="PROSITE" id="PS50128">
    <property type="entry name" value="SURP"/>
    <property type="match status" value="2"/>
</dbReference>
<feature type="compositionally biased region" description="Basic residues" evidence="7">
    <location>
        <begin position="688"/>
        <end position="701"/>
    </location>
</feature>
<evidence type="ECO:0000256" key="3">
    <source>
        <dbReference type="ARBA" id="ARBA00022884"/>
    </source>
</evidence>
<keyword evidence="10" id="KW-1185">Reference proteome</keyword>
<keyword evidence="2" id="KW-0677">Repeat</keyword>
<feature type="compositionally biased region" description="Polar residues" evidence="7">
    <location>
        <begin position="509"/>
        <end position="527"/>
    </location>
</feature>
<organism evidence="9 10">
    <name type="scientific">Daucus carota subsp. sativus</name>
    <name type="common">Carrot</name>
    <dbReference type="NCBI Taxonomy" id="79200"/>
    <lineage>
        <taxon>Eukaryota</taxon>
        <taxon>Viridiplantae</taxon>
        <taxon>Streptophyta</taxon>
        <taxon>Embryophyta</taxon>
        <taxon>Tracheophyta</taxon>
        <taxon>Spermatophyta</taxon>
        <taxon>Magnoliopsida</taxon>
        <taxon>eudicotyledons</taxon>
        <taxon>Gunneridae</taxon>
        <taxon>Pentapetalae</taxon>
        <taxon>asterids</taxon>
        <taxon>campanulids</taxon>
        <taxon>Apiales</taxon>
        <taxon>Apiaceae</taxon>
        <taxon>Apioideae</taxon>
        <taxon>Scandiceae</taxon>
        <taxon>Daucinae</taxon>
        <taxon>Daucus</taxon>
        <taxon>Daucus sect. Daucus</taxon>
    </lineage>
</organism>
<name>A0AAF1B4Y8_DAUCS</name>
<keyword evidence="5" id="KW-0804">Transcription</keyword>
<feature type="compositionally biased region" description="Low complexity" evidence="7">
    <location>
        <begin position="890"/>
        <end position="904"/>
    </location>
</feature>
<evidence type="ECO:0000313" key="9">
    <source>
        <dbReference type="EMBL" id="WOH04177.1"/>
    </source>
</evidence>
<evidence type="ECO:0000256" key="1">
    <source>
        <dbReference type="ARBA" id="ARBA00022664"/>
    </source>
</evidence>
<dbReference type="SUPFAM" id="SSF109905">
    <property type="entry name" value="Surp module (SWAP domain)"/>
    <property type="match status" value="2"/>
</dbReference>
<dbReference type="Pfam" id="PF09750">
    <property type="entry name" value="DRY_EERY"/>
    <property type="match status" value="1"/>
</dbReference>
<keyword evidence="6" id="KW-0508">mRNA splicing</keyword>
<dbReference type="GO" id="GO:0000395">
    <property type="term" value="P:mRNA 5'-splice site recognition"/>
    <property type="evidence" value="ECO:0007669"/>
    <property type="project" value="TreeGrafter"/>
</dbReference>
<evidence type="ECO:0000259" key="8">
    <source>
        <dbReference type="PROSITE" id="PS50128"/>
    </source>
</evidence>
<feature type="compositionally biased region" description="Basic residues" evidence="7">
    <location>
        <begin position="721"/>
        <end position="730"/>
    </location>
</feature>
<feature type="compositionally biased region" description="Basic residues" evidence="7">
    <location>
        <begin position="796"/>
        <end position="822"/>
    </location>
</feature>
<dbReference type="Gene3D" id="1.10.10.790">
    <property type="entry name" value="Surp module"/>
    <property type="match status" value="2"/>
</dbReference>
<feature type="region of interest" description="Disordered" evidence="7">
    <location>
        <begin position="450"/>
        <end position="469"/>
    </location>
</feature>
<feature type="compositionally biased region" description="Basic and acidic residues" evidence="7">
    <location>
        <begin position="528"/>
        <end position="556"/>
    </location>
</feature>
<sequence length="927" mass="104124">MEVVGRHALLFDDDAMAAFVNSTDALVEWNSIPIDRYDVRHLLSSPPPPRRRNYHHPIESIESELDLERYADLSYQQQEEEEDLKTVNAGGYNAVAFSYGNEEESAFHKDSDSRLKSSAFCPPFPVPVDLVIPPTEKLHQIIARTAIYVSKHGAQSEIVLRVKQGDNPTFGFLMPDHHLHSYFRYLVDHSELLHSEEKPQNDKISGTERGVGGGALSLLGSLYGFGDDDDAAVENALTSEENASSGAITAHMSEKTASVKSISIDALSNHPVNSQDEVPAKPKDKVFVLKRNSFTSGSKAGSGSDRRKEADSVVSHSATTSRSQSSFVTPTSMVEPPSEMKKMIAKIVEFIMKNGKQFEAVLIEQDSEHGRFPFLLSSNQYYQYYLKILEEAQKSRVSGRASVKEKDGSGLHGSSKKTIVPKGSGSSLESAECEIPFDFDRKDKFKMVIGKSKNDGLDPPSKAGQQQSEVGVDAAAAAAILQAATKGIRTPNLDFLSRSSLNRKDNNSEHVSSLGSSRASHPQSVAQKSDENGARAREAAGEAESREANLTREQKLKAERLRRAKMFVAMIKSGSAPQIKTESSHGTSSEPCNLSGVDAEGDRAAREREGSSAPLEIGATENIESAANKFSTDEYNERKARRKYRSNSSKHDAAKDYTDDEEDEVEDEVVYKHSRNKHRKEEKDHSEKYHRHSRRHHRSRRASHDGDEKDEVEHDDEKDHKYSRKHHRSYKSSNDEDEEEHEDRRYRKKHRSLRCSNDGDEVEGDDKRDHKYSKKHHRSSKSTDDDDEDEYEDRRSRKKHRSRHHSRHHSRDSHRHKHRRHTSSKDRESQRQNRHNITSGEENVLCIGSDEFNGEVPQPEREDLEEGEISAKVSDQSRGSAGGAHREPSVDVSSSFQDQKSSSQPLEPTEVSNDLRAKIRAMLLETM</sequence>
<dbReference type="PANTHER" id="PTHR13161:SF15">
    <property type="entry name" value="SPLICING FACTOR, SUPPRESSOR OF WHITE-APRICOT HOMOLOG"/>
    <property type="match status" value="1"/>
</dbReference>
<dbReference type="InterPro" id="IPR035967">
    <property type="entry name" value="SWAP/Surp_sf"/>
</dbReference>
<feature type="region of interest" description="Disordered" evidence="7">
    <location>
        <begin position="399"/>
        <end position="428"/>
    </location>
</feature>
<evidence type="ECO:0000256" key="5">
    <source>
        <dbReference type="ARBA" id="ARBA00023163"/>
    </source>
</evidence>
<dbReference type="Pfam" id="PF01805">
    <property type="entry name" value="Surp"/>
    <property type="match status" value="2"/>
</dbReference>
<dbReference type="GO" id="GO:0003723">
    <property type="term" value="F:RNA binding"/>
    <property type="evidence" value="ECO:0007669"/>
    <property type="project" value="UniProtKB-KW"/>
</dbReference>
<dbReference type="EMBL" id="CP093348">
    <property type="protein sequence ID" value="WOH04177.1"/>
    <property type="molecule type" value="Genomic_DNA"/>
</dbReference>
<gene>
    <name evidence="9" type="ORF">DCAR_0623586</name>
</gene>
<feature type="region of interest" description="Disordered" evidence="7">
    <location>
        <begin position="296"/>
        <end position="334"/>
    </location>
</feature>
<evidence type="ECO:0000256" key="7">
    <source>
        <dbReference type="SAM" id="MobiDB-lite"/>
    </source>
</evidence>
<feature type="compositionally biased region" description="Polar residues" evidence="7">
    <location>
        <begin position="575"/>
        <end position="592"/>
    </location>
</feature>
<dbReference type="InterPro" id="IPR000061">
    <property type="entry name" value="Surp"/>
</dbReference>
<feature type="region of interest" description="Disordered" evidence="7">
    <location>
        <begin position="498"/>
        <end position="556"/>
    </location>
</feature>
<reference evidence="9" key="2">
    <citation type="submission" date="2022-03" db="EMBL/GenBank/DDBJ databases">
        <title>Draft title - Genomic analysis of global carrot germplasm unveils the trajectory of domestication and the origin of high carotenoid orange carrot.</title>
        <authorList>
            <person name="Iorizzo M."/>
            <person name="Ellison S."/>
            <person name="Senalik D."/>
            <person name="Macko-Podgorni A."/>
            <person name="Grzebelus D."/>
            <person name="Bostan H."/>
            <person name="Rolling W."/>
            <person name="Curaba J."/>
            <person name="Simon P."/>
        </authorList>
    </citation>
    <scope>NUCLEOTIDE SEQUENCE</scope>
    <source>
        <tissue evidence="9">Leaf</tissue>
    </source>
</reference>
<proteinExistence type="predicted"/>
<dbReference type="Proteomes" id="UP000077755">
    <property type="component" value="Chromosome 6"/>
</dbReference>
<dbReference type="PANTHER" id="PTHR13161">
    <property type="entry name" value="SPLICING FACTOR SUPPRESSOR OF WHITE APRICOT"/>
    <property type="match status" value="1"/>
</dbReference>
<dbReference type="InterPro" id="IPR040397">
    <property type="entry name" value="SWAP"/>
</dbReference>
<keyword evidence="3" id="KW-0694">RNA-binding</keyword>
<keyword evidence="4" id="KW-0805">Transcription regulation</keyword>
<feature type="compositionally biased region" description="Basic and acidic residues" evidence="7">
    <location>
        <begin position="600"/>
        <end position="610"/>
    </location>
</feature>
<dbReference type="AlphaFoldDB" id="A0AAF1B4Y8"/>
<evidence type="ECO:0000256" key="2">
    <source>
        <dbReference type="ARBA" id="ARBA00022737"/>
    </source>
</evidence>
<dbReference type="SMART" id="SM00648">
    <property type="entry name" value="SWAP"/>
    <property type="match status" value="2"/>
</dbReference>
<dbReference type="SMART" id="SM01141">
    <property type="entry name" value="DRY_EERY"/>
    <property type="match status" value="1"/>
</dbReference>
<protein>
    <recommendedName>
        <fullName evidence="8">SURP motif domain-containing protein</fullName>
    </recommendedName>
</protein>
<feature type="domain" description="SURP motif" evidence="8">
    <location>
        <begin position="141"/>
        <end position="183"/>
    </location>
</feature>
<evidence type="ECO:0000256" key="6">
    <source>
        <dbReference type="ARBA" id="ARBA00023187"/>
    </source>
</evidence>
<keyword evidence="1" id="KW-0507">mRNA processing</keyword>
<evidence type="ECO:0000256" key="4">
    <source>
        <dbReference type="ARBA" id="ARBA00023015"/>
    </source>
</evidence>
<feature type="compositionally biased region" description="Acidic residues" evidence="7">
    <location>
        <begin position="658"/>
        <end position="668"/>
    </location>
</feature>
<feature type="region of interest" description="Disordered" evidence="7">
    <location>
        <begin position="574"/>
        <end position="914"/>
    </location>
</feature>